<comment type="subcellular location">
    <subcellularLocation>
        <location evidence="1 15">Membrane</location>
        <topology evidence="1 15">Single-pass type I membrane protein</topology>
    </subcellularLocation>
</comment>
<feature type="domain" description="VWFA" evidence="17">
    <location>
        <begin position="1"/>
        <end position="52"/>
    </location>
</feature>
<dbReference type="GO" id="GO:0098609">
    <property type="term" value="P:cell-cell adhesion"/>
    <property type="evidence" value="ECO:0007669"/>
    <property type="project" value="TreeGrafter"/>
</dbReference>
<dbReference type="GO" id="GO:0009897">
    <property type="term" value="C:external side of plasma membrane"/>
    <property type="evidence" value="ECO:0007669"/>
    <property type="project" value="TreeGrafter"/>
</dbReference>
<dbReference type="PROSITE" id="PS00242">
    <property type="entry name" value="INTEGRIN_ALPHA"/>
    <property type="match status" value="1"/>
</dbReference>
<dbReference type="InterPro" id="IPR000413">
    <property type="entry name" value="Integrin_alpha"/>
</dbReference>
<name>A0A8C4QNH5_EPTBU</name>
<keyword evidence="12 15" id="KW-0675">Receptor</keyword>
<dbReference type="Gene3D" id="2.60.40.1530">
    <property type="entry name" value="ntegrin, alpha v. Chain A, domain 4"/>
    <property type="match status" value="1"/>
</dbReference>
<feature type="transmembrane region" description="Helical" evidence="15">
    <location>
        <begin position="807"/>
        <end position="830"/>
    </location>
</feature>
<dbReference type="Gene3D" id="1.20.5.930">
    <property type="entry name" value="Bicelle-embedded integrin alpha(iib) transmembrane segment"/>
    <property type="match status" value="1"/>
</dbReference>
<dbReference type="InterPro" id="IPR013649">
    <property type="entry name" value="Integrin_alpha_Ig-like_1"/>
</dbReference>
<evidence type="ECO:0000256" key="1">
    <source>
        <dbReference type="ARBA" id="ARBA00004479"/>
    </source>
</evidence>
<keyword evidence="10 15" id="KW-0401">Integrin</keyword>
<dbReference type="Ensembl" id="ENSEBUT00000017968.1">
    <property type="protein sequence ID" value="ENSEBUP00000017392.1"/>
    <property type="gene ID" value="ENSEBUG00000010856.1"/>
</dbReference>
<evidence type="ECO:0000256" key="16">
    <source>
        <dbReference type="SAM" id="MobiDB-lite"/>
    </source>
</evidence>
<dbReference type="Pfam" id="PF08441">
    <property type="entry name" value="Integrin_A_Ig_1"/>
    <property type="match status" value="1"/>
</dbReference>
<dbReference type="OMA" id="CAIVECT"/>
<dbReference type="SMART" id="SM00191">
    <property type="entry name" value="Int_alpha"/>
    <property type="match status" value="4"/>
</dbReference>
<keyword evidence="19" id="KW-1185">Reference proteome</keyword>
<comment type="similarity">
    <text evidence="2 15">Belongs to the integrin alpha chain family.</text>
</comment>
<evidence type="ECO:0000256" key="2">
    <source>
        <dbReference type="ARBA" id="ARBA00008054"/>
    </source>
</evidence>
<evidence type="ECO:0000256" key="12">
    <source>
        <dbReference type="ARBA" id="ARBA00023170"/>
    </source>
</evidence>
<dbReference type="Ensembl" id="ENSEBUT00000018045.1">
    <property type="protein sequence ID" value="ENSEBUP00000017468.1"/>
    <property type="gene ID" value="ENSEBUG00000010856.1"/>
</dbReference>
<evidence type="ECO:0000256" key="4">
    <source>
        <dbReference type="ARBA" id="ARBA00022723"/>
    </source>
</evidence>
<dbReference type="Pfam" id="PF21520">
    <property type="entry name" value="ITGAX-like_Ig_3"/>
    <property type="match status" value="1"/>
</dbReference>
<dbReference type="Gene3D" id="2.60.40.1510">
    <property type="entry name" value="ntegrin, alpha v. Chain A, domain 3"/>
    <property type="match status" value="1"/>
</dbReference>
<evidence type="ECO:0000256" key="9">
    <source>
        <dbReference type="ARBA" id="ARBA00022989"/>
    </source>
</evidence>
<dbReference type="GeneTree" id="ENSGT00940000154838"/>
<organism evidence="18 19">
    <name type="scientific">Eptatretus burgeri</name>
    <name type="common">Inshore hagfish</name>
    <dbReference type="NCBI Taxonomy" id="7764"/>
    <lineage>
        <taxon>Eukaryota</taxon>
        <taxon>Metazoa</taxon>
        <taxon>Chordata</taxon>
        <taxon>Craniata</taxon>
        <taxon>Vertebrata</taxon>
        <taxon>Cyclostomata</taxon>
        <taxon>Myxini</taxon>
        <taxon>Myxiniformes</taxon>
        <taxon>Myxinidae</taxon>
        <taxon>Eptatretinae</taxon>
        <taxon>Eptatretus</taxon>
    </lineage>
</organism>
<feature type="repeat" description="FG-GAP" evidence="14">
    <location>
        <begin position="169"/>
        <end position="229"/>
    </location>
</feature>
<dbReference type="Pfam" id="PF20805">
    <property type="entry name" value="Integrin_A_Ig_2"/>
    <property type="match status" value="1"/>
</dbReference>
<keyword evidence="6" id="KW-0677">Repeat</keyword>
<dbReference type="InterPro" id="IPR048633">
    <property type="entry name" value="ITGAX-like_Ig_3"/>
</dbReference>
<dbReference type="Pfam" id="PF01839">
    <property type="entry name" value="FG-GAP"/>
    <property type="match status" value="1"/>
</dbReference>
<dbReference type="GO" id="GO:0008305">
    <property type="term" value="C:integrin complex"/>
    <property type="evidence" value="ECO:0007669"/>
    <property type="project" value="InterPro"/>
</dbReference>
<dbReference type="PANTHER" id="PTHR23220">
    <property type="entry name" value="INTEGRIN ALPHA"/>
    <property type="match status" value="1"/>
</dbReference>
<dbReference type="Gene3D" id="2.60.40.1460">
    <property type="entry name" value="Integrin domains. Chain A, domain 2"/>
    <property type="match status" value="1"/>
</dbReference>
<dbReference type="InterPro" id="IPR013517">
    <property type="entry name" value="FG-GAP"/>
</dbReference>
<feature type="repeat" description="FG-GAP" evidence="14">
    <location>
        <begin position="232"/>
        <end position="290"/>
    </location>
</feature>
<evidence type="ECO:0000313" key="19">
    <source>
        <dbReference type="Proteomes" id="UP000694388"/>
    </source>
</evidence>
<dbReference type="GO" id="GO:0007160">
    <property type="term" value="P:cell-matrix adhesion"/>
    <property type="evidence" value="ECO:0007669"/>
    <property type="project" value="TreeGrafter"/>
</dbReference>
<sequence length="870" mass="96374">MKVIRYAIGVGDAFQLGSEGRRELEAMASKPVSDYVFSVTNFNFLSELLKQLEEKIFAIEGEGDVETSFEMELASAGLSAHLTDGNILLGAAGAYEWRGTVIYQTRGATVVGKTTPTPMSLSDKDGYLGYSVTTVQHGGRKHVVSGAPRWQHEGSVFLFDIPRTSKQITVKQRLTSFQLGSYFGAEVCDVDLQGDGDTDLLLVSAPLFHTHGDEGRVYIYTPLRDGSWMFSGKILEGDSREIWSRFGSALAELADLDGDGLREVAVGAPHEGDHSGAVYIFRGRRDGLETTPIQRISSSTAGPSFKLFGRSLHGKLDQTGDGLPDVAIGTQGSAVLLRSRPVVNIKATMTFSPEKIPLVESRCSSTADANSNIIQMKICFEATAVNFKPRSRFISFSYVVELESKRRTPRATLTGGVSRREEFLKNVLYKHCLTQQVALNCKEKDVVNPIIITVEFFLPKKVNTPGGDPQFIMNYLLGQRITQKLNFEKDCGDDNVCIPDLSLTARPTIDTLILGHDQVLSMNFTVRNKGEDSFFTVLHIVYPSLFYFKETDDGIKCGIPEKDTTKELVNLKCDVNYPVFKKSIKFSFKIQFEVGVIKYYLSSIAIQANVSSDDELPKTLFNNNANAVVRVLYTINTVLKGNVQSHVSLNRTEKNDQVLWFYFKVDNQGQPVKNLSLEITIPCAFKGQNFLTFDQPQLSHSISCKTKQLEAPGKSQAAGPWDATNTASQSWKCHITSLKRMELAQVTLKGNLIVTTLTRLNLEKVKMKSEAHLRYDTSMFKQVSKEMAQYNNLILPTDFIFLEMTNYIPIMVGTSVGGLLLLLIITAILYKVGFFNRNYKAKMAGESDVGNTDDVVSTTQSSANLPQSGQ</sequence>
<feature type="region of interest" description="Disordered" evidence="16">
    <location>
        <begin position="845"/>
        <end position="870"/>
    </location>
</feature>
<dbReference type="GO" id="GO:0033627">
    <property type="term" value="P:cell adhesion mediated by integrin"/>
    <property type="evidence" value="ECO:0007669"/>
    <property type="project" value="TreeGrafter"/>
</dbReference>
<feature type="compositionally biased region" description="Polar residues" evidence="16">
    <location>
        <begin position="854"/>
        <end position="870"/>
    </location>
</feature>
<keyword evidence="4" id="KW-0479">Metal-binding</keyword>
<dbReference type="PROSITE" id="PS50234">
    <property type="entry name" value="VWFA"/>
    <property type="match status" value="1"/>
</dbReference>
<dbReference type="Proteomes" id="UP000694388">
    <property type="component" value="Unplaced"/>
</dbReference>
<feature type="repeat" description="FG-GAP" evidence="14">
    <location>
        <begin position="294"/>
        <end position="354"/>
    </location>
</feature>
<keyword evidence="7" id="KW-0106">Calcium</keyword>
<dbReference type="SUPFAM" id="SSF69179">
    <property type="entry name" value="Integrin domains"/>
    <property type="match status" value="3"/>
</dbReference>
<keyword evidence="5" id="KW-0732">Signal</keyword>
<keyword evidence="3 15" id="KW-0812">Transmembrane</keyword>
<dbReference type="InterPro" id="IPR028994">
    <property type="entry name" value="Integrin_alpha_N"/>
</dbReference>
<evidence type="ECO:0000256" key="3">
    <source>
        <dbReference type="ARBA" id="ARBA00022692"/>
    </source>
</evidence>
<dbReference type="InterPro" id="IPR018184">
    <property type="entry name" value="Integrin_alpha_C_CS"/>
</dbReference>
<dbReference type="AlphaFoldDB" id="A0A8C4QNH5"/>
<accession>A0A8C4QNH5</accession>
<keyword evidence="8 15" id="KW-0130">Cell adhesion</keyword>
<evidence type="ECO:0000256" key="14">
    <source>
        <dbReference type="PROSITE-ProRule" id="PRU00803"/>
    </source>
</evidence>
<evidence type="ECO:0000256" key="11">
    <source>
        <dbReference type="ARBA" id="ARBA00023136"/>
    </source>
</evidence>
<dbReference type="SUPFAM" id="SSF69318">
    <property type="entry name" value="Integrin alpha N-terminal domain"/>
    <property type="match status" value="1"/>
</dbReference>
<protein>
    <recommendedName>
        <fullName evidence="17">VWFA domain-containing protein</fullName>
    </recommendedName>
</protein>
<dbReference type="PRINTS" id="PR01185">
    <property type="entry name" value="INTEGRINA"/>
</dbReference>
<keyword evidence="11 15" id="KW-0472">Membrane</keyword>
<evidence type="ECO:0000256" key="8">
    <source>
        <dbReference type="ARBA" id="ARBA00022889"/>
    </source>
</evidence>
<dbReference type="Gene3D" id="2.130.10.130">
    <property type="entry name" value="Integrin alpha, N-terminal"/>
    <property type="match status" value="1"/>
</dbReference>
<proteinExistence type="inferred from homology"/>
<dbReference type="PANTHER" id="PTHR23220:SF134">
    <property type="entry name" value="INTEGRIN ALPHA-2 DOMAIN-CONTAINING PROTEIN"/>
    <property type="match status" value="1"/>
</dbReference>
<evidence type="ECO:0000256" key="5">
    <source>
        <dbReference type="ARBA" id="ARBA00022729"/>
    </source>
</evidence>
<evidence type="ECO:0000256" key="7">
    <source>
        <dbReference type="ARBA" id="ARBA00022837"/>
    </source>
</evidence>
<evidence type="ECO:0000256" key="6">
    <source>
        <dbReference type="ARBA" id="ARBA00022737"/>
    </source>
</evidence>
<dbReference type="InterPro" id="IPR013519">
    <property type="entry name" value="Int_alpha_beta-p"/>
</dbReference>
<evidence type="ECO:0000256" key="15">
    <source>
        <dbReference type="RuleBase" id="RU003762"/>
    </source>
</evidence>
<dbReference type="InterPro" id="IPR048285">
    <property type="entry name" value="Integrin_alpha_Ig-like_2"/>
</dbReference>
<dbReference type="GO" id="GO:0007229">
    <property type="term" value="P:integrin-mediated signaling pathway"/>
    <property type="evidence" value="ECO:0007669"/>
    <property type="project" value="UniProtKB-KW"/>
</dbReference>
<dbReference type="InterPro" id="IPR002035">
    <property type="entry name" value="VWF_A"/>
</dbReference>
<evidence type="ECO:0000256" key="13">
    <source>
        <dbReference type="ARBA" id="ARBA00023180"/>
    </source>
</evidence>
<keyword evidence="9 15" id="KW-1133">Transmembrane helix</keyword>
<evidence type="ECO:0000256" key="10">
    <source>
        <dbReference type="ARBA" id="ARBA00023037"/>
    </source>
</evidence>
<dbReference type="GO" id="GO:0005178">
    <property type="term" value="F:integrin binding"/>
    <property type="evidence" value="ECO:0007669"/>
    <property type="project" value="TreeGrafter"/>
</dbReference>
<dbReference type="PROSITE" id="PS51470">
    <property type="entry name" value="FG_GAP"/>
    <property type="match status" value="3"/>
</dbReference>
<reference evidence="18" key="1">
    <citation type="submission" date="2025-05" db="UniProtKB">
        <authorList>
            <consortium name="Ensembl"/>
        </authorList>
    </citation>
    <scope>IDENTIFICATION</scope>
</reference>
<dbReference type="GO" id="GO:0046872">
    <property type="term" value="F:metal ion binding"/>
    <property type="evidence" value="ECO:0007669"/>
    <property type="project" value="UniProtKB-KW"/>
</dbReference>
<keyword evidence="13" id="KW-0325">Glycoprotein</keyword>
<evidence type="ECO:0000259" key="17">
    <source>
        <dbReference type="PROSITE" id="PS50234"/>
    </source>
</evidence>
<dbReference type="InterPro" id="IPR032695">
    <property type="entry name" value="Integrin_dom_sf"/>
</dbReference>
<evidence type="ECO:0000313" key="18">
    <source>
        <dbReference type="Ensembl" id="ENSEBUP00000017468.1"/>
    </source>
</evidence>